<dbReference type="AlphaFoldDB" id="A0A6A5YGY2"/>
<feature type="domain" description="Glucose-methanol-choline oxidoreductase N-terminal" evidence="3">
    <location>
        <begin position="7"/>
        <end position="319"/>
    </location>
</feature>
<dbReference type="InterPro" id="IPR007867">
    <property type="entry name" value="GMC_OxRtase_C"/>
</dbReference>
<dbReference type="SUPFAM" id="SSF51905">
    <property type="entry name" value="FAD/NAD(P)-binding domain"/>
    <property type="match status" value="1"/>
</dbReference>
<protein>
    <submittedName>
        <fullName evidence="5">Glucose-methanol-choline oxidoreductase-like protein</fullName>
    </submittedName>
</protein>
<evidence type="ECO:0000256" key="1">
    <source>
        <dbReference type="ARBA" id="ARBA00010790"/>
    </source>
</evidence>
<comment type="cofactor">
    <cofactor evidence="2">
        <name>FAD</name>
        <dbReference type="ChEBI" id="CHEBI:57692"/>
    </cofactor>
</comment>
<evidence type="ECO:0000313" key="5">
    <source>
        <dbReference type="EMBL" id="KAF2106223.1"/>
    </source>
</evidence>
<dbReference type="SUPFAM" id="SSF54373">
    <property type="entry name" value="FAD-linked reductases, C-terminal domain"/>
    <property type="match status" value="1"/>
</dbReference>
<dbReference type="EMBL" id="ML977365">
    <property type="protein sequence ID" value="KAF2106223.1"/>
    <property type="molecule type" value="Genomic_DNA"/>
</dbReference>
<dbReference type="OrthoDB" id="269227at2759"/>
<evidence type="ECO:0000259" key="4">
    <source>
        <dbReference type="Pfam" id="PF05199"/>
    </source>
</evidence>
<keyword evidence="2" id="KW-0274">FAD</keyword>
<dbReference type="Gene3D" id="3.30.560.10">
    <property type="entry name" value="Glucose Oxidase, domain 3"/>
    <property type="match status" value="1"/>
</dbReference>
<accession>A0A6A5YGY2</accession>
<dbReference type="Pfam" id="PF00732">
    <property type="entry name" value="GMC_oxred_N"/>
    <property type="match status" value="1"/>
</dbReference>
<dbReference type="GO" id="GO:0050660">
    <property type="term" value="F:flavin adenine dinucleotide binding"/>
    <property type="evidence" value="ECO:0007669"/>
    <property type="project" value="InterPro"/>
</dbReference>
<evidence type="ECO:0000256" key="2">
    <source>
        <dbReference type="PIRSR" id="PIRSR000137-2"/>
    </source>
</evidence>
<dbReference type="PANTHER" id="PTHR11552">
    <property type="entry name" value="GLUCOSE-METHANOL-CHOLINE GMC OXIDOREDUCTASE"/>
    <property type="match status" value="1"/>
</dbReference>
<reference evidence="5" key="1">
    <citation type="journal article" date="2020" name="Stud. Mycol.">
        <title>101 Dothideomycetes genomes: a test case for predicting lifestyles and emergence of pathogens.</title>
        <authorList>
            <person name="Haridas S."/>
            <person name="Albert R."/>
            <person name="Binder M."/>
            <person name="Bloem J."/>
            <person name="Labutti K."/>
            <person name="Salamov A."/>
            <person name="Andreopoulos B."/>
            <person name="Baker S."/>
            <person name="Barry K."/>
            <person name="Bills G."/>
            <person name="Bluhm B."/>
            <person name="Cannon C."/>
            <person name="Castanera R."/>
            <person name="Culley D."/>
            <person name="Daum C."/>
            <person name="Ezra D."/>
            <person name="Gonzalez J."/>
            <person name="Henrissat B."/>
            <person name="Kuo A."/>
            <person name="Liang C."/>
            <person name="Lipzen A."/>
            <person name="Lutzoni F."/>
            <person name="Magnuson J."/>
            <person name="Mondo S."/>
            <person name="Nolan M."/>
            <person name="Ohm R."/>
            <person name="Pangilinan J."/>
            <person name="Park H.-J."/>
            <person name="Ramirez L."/>
            <person name="Alfaro M."/>
            <person name="Sun H."/>
            <person name="Tritt A."/>
            <person name="Yoshinaga Y."/>
            <person name="Zwiers L.-H."/>
            <person name="Turgeon B."/>
            <person name="Goodwin S."/>
            <person name="Spatafora J."/>
            <person name="Crous P."/>
            <person name="Grigoriev I."/>
        </authorList>
    </citation>
    <scope>NUCLEOTIDE SEQUENCE</scope>
    <source>
        <strain evidence="5">CBS 627.86</strain>
    </source>
</reference>
<comment type="similarity">
    <text evidence="1">Belongs to the GMC oxidoreductase family.</text>
</comment>
<dbReference type="Proteomes" id="UP000799770">
    <property type="component" value="Unassembled WGS sequence"/>
</dbReference>
<dbReference type="GO" id="GO:0016614">
    <property type="term" value="F:oxidoreductase activity, acting on CH-OH group of donors"/>
    <property type="evidence" value="ECO:0007669"/>
    <property type="project" value="InterPro"/>
</dbReference>
<dbReference type="InterPro" id="IPR000172">
    <property type="entry name" value="GMC_OxRdtase_N"/>
</dbReference>
<gene>
    <name evidence="5" type="ORF">BDV96DRAFT_638361</name>
</gene>
<dbReference type="Pfam" id="PF05199">
    <property type="entry name" value="GMC_oxred_C"/>
    <property type="match status" value="1"/>
</dbReference>
<evidence type="ECO:0000259" key="3">
    <source>
        <dbReference type="Pfam" id="PF00732"/>
    </source>
</evidence>
<feature type="binding site" evidence="2">
    <location>
        <begin position="544"/>
        <end position="545"/>
    </location>
    <ligand>
        <name>FAD</name>
        <dbReference type="ChEBI" id="CHEBI:57692"/>
    </ligand>
</feature>
<feature type="binding site" evidence="2">
    <location>
        <position position="237"/>
    </location>
    <ligand>
        <name>FAD</name>
        <dbReference type="ChEBI" id="CHEBI:57692"/>
    </ligand>
</feature>
<keyword evidence="6" id="KW-1185">Reference proteome</keyword>
<dbReference type="PIRSF" id="PIRSF000137">
    <property type="entry name" value="Alcohol_oxidase"/>
    <property type="match status" value="1"/>
</dbReference>
<name>A0A6A5YGY2_9PLEO</name>
<keyword evidence="2" id="KW-0285">Flavoprotein</keyword>
<dbReference type="InterPro" id="IPR036188">
    <property type="entry name" value="FAD/NAD-bd_sf"/>
</dbReference>
<dbReference type="Gene3D" id="3.50.50.60">
    <property type="entry name" value="FAD/NAD(P)-binding domain"/>
    <property type="match status" value="1"/>
</dbReference>
<proteinExistence type="inferred from homology"/>
<dbReference type="InterPro" id="IPR012132">
    <property type="entry name" value="GMC_OxRdtase"/>
</dbReference>
<organism evidence="5 6">
    <name type="scientific">Lophiotrema nucula</name>
    <dbReference type="NCBI Taxonomy" id="690887"/>
    <lineage>
        <taxon>Eukaryota</taxon>
        <taxon>Fungi</taxon>
        <taxon>Dikarya</taxon>
        <taxon>Ascomycota</taxon>
        <taxon>Pezizomycotina</taxon>
        <taxon>Dothideomycetes</taxon>
        <taxon>Pleosporomycetidae</taxon>
        <taxon>Pleosporales</taxon>
        <taxon>Lophiotremataceae</taxon>
        <taxon>Lophiotrema</taxon>
    </lineage>
</organism>
<evidence type="ECO:0000313" key="6">
    <source>
        <dbReference type="Proteomes" id="UP000799770"/>
    </source>
</evidence>
<dbReference type="PANTHER" id="PTHR11552:SF210">
    <property type="entry name" value="GLUCOSE-METHANOL-CHOLINE OXIDOREDUCTASE N-TERMINAL DOMAIN-CONTAINING PROTEIN-RELATED"/>
    <property type="match status" value="1"/>
</dbReference>
<feature type="domain" description="Glucose-methanol-choline oxidoreductase C-terminal" evidence="4">
    <location>
        <begin position="459"/>
        <end position="597"/>
    </location>
</feature>
<sequence>MAHEDAFDYIIVGGGTAGLVLANRLSEDPALSVAVIEAGGDASKDPRSSTPGLWGAIIGSELDWNFATTPQKELKGRRIGQTQGKALGGSSSVNVQALIPFSASNINAWEELGNKGWNWNALSPYLEKPFSITLPDKETADHLHVSWAEKYSQGGNGPIKSSFAGVVQNPVGKAWVEAFEALDYQLTASPFDGHSTGAYNAASTIDPASKTRNSSNTAYLLPVLDRPNLKVYASSIVNQILLEPAEGSDEARATSILYSKDGNVGRLYAKKEVIVSAGVFGSPKLLELSGIGNPDVLQPLGIEVKVSNSFVGTNLQDHVLCGISFEAADGVPTADNLMRQDPIALKTAMELYQTDRAGPFADPGVTSFGYLPTVDFFTDTEAANAILKTIVEPRVTHPLDETRRSFLKTLLHKKDEGTAQYMIFPAQVTTVGRDTIPGPRGNKLHEGNFITVIAALSHPLSTGTSHISSTDVDQPPTIDHQYLSHPADLDLHARHVRYIENIAATPSFSKLLKPEGERNHPAAFVNGDLERAKELVRLGSATNWHSCGTCAMAPKDKGGVVDEQLRVYGVNNLRVVDASIFPLEPQSNLQSLVYAVAERAADVIKGVV</sequence>